<feature type="compositionally biased region" description="Basic and acidic residues" evidence="1">
    <location>
        <begin position="75"/>
        <end position="90"/>
    </location>
</feature>
<comment type="caution">
    <text evidence="2">The sequence shown here is derived from an EMBL/GenBank/DDBJ whole genome shotgun (WGS) entry which is preliminary data.</text>
</comment>
<evidence type="ECO:0000256" key="1">
    <source>
        <dbReference type="SAM" id="MobiDB-lite"/>
    </source>
</evidence>
<accession>A0AAD5Q6P6</accession>
<sequence>MAVIEMEREEIAIRVISVGYALGIVGLILRLQDEDISECMHALLCSALPKEKKKPDIAVSKDKTPPRTQAQILAEQRERVRNLHGVADKKLKVKSPKRKQPPHLDKKQ</sequence>
<evidence type="ECO:0000313" key="3">
    <source>
        <dbReference type="Proteomes" id="UP001209570"/>
    </source>
</evidence>
<feature type="compositionally biased region" description="Basic and acidic residues" evidence="1">
    <location>
        <begin position="52"/>
        <end position="65"/>
    </location>
</feature>
<gene>
    <name evidence="2" type="ORF">P43SY_001309</name>
</gene>
<name>A0AAD5Q6P6_PYTIN</name>
<proteinExistence type="predicted"/>
<protein>
    <submittedName>
        <fullName evidence="2">Uncharacterized protein</fullName>
    </submittedName>
</protein>
<dbReference type="Proteomes" id="UP001209570">
    <property type="component" value="Unassembled WGS sequence"/>
</dbReference>
<keyword evidence="3" id="KW-1185">Reference proteome</keyword>
<dbReference type="EMBL" id="JAKCXM010000130">
    <property type="protein sequence ID" value="KAJ0401371.1"/>
    <property type="molecule type" value="Genomic_DNA"/>
</dbReference>
<reference evidence="2" key="1">
    <citation type="submission" date="2021-12" db="EMBL/GenBank/DDBJ databases">
        <title>Prjna785345.</title>
        <authorList>
            <person name="Rujirawat T."/>
            <person name="Krajaejun T."/>
        </authorList>
    </citation>
    <scope>NUCLEOTIDE SEQUENCE</scope>
    <source>
        <strain evidence="2">Pi057C3</strain>
    </source>
</reference>
<dbReference type="AlphaFoldDB" id="A0AAD5Q6P6"/>
<feature type="region of interest" description="Disordered" evidence="1">
    <location>
        <begin position="52"/>
        <end position="108"/>
    </location>
</feature>
<organism evidence="2 3">
    <name type="scientific">Pythium insidiosum</name>
    <name type="common">Pythiosis disease agent</name>
    <dbReference type="NCBI Taxonomy" id="114742"/>
    <lineage>
        <taxon>Eukaryota</taxon>
        <taxon>Sar</taxon>
        <taxon>Stramenopiles</taxon>
        <taxon>Oomycota</taxon>
        <taxon>Peronosporomycetes</taxon>
        <taxon>Pythiales</taxon>
        <taxon>Pythiaceae</taxon>
        <taxon>Pythium</taxon>
    </lineage>
</organism>
<feature type="compositionally biased region" description="Basic residues" evidence="1">
    <location>
        <begin position="91"/>
        <end position="101"/>
    </location>
</feature>
<evidence type="ECO:0000313" key="2">
    <source>
        <dbReference type="EMBL" id="KAJ0401371.1"/>
    </source>
</evidence>